<proteinExistence type="predicted"/>
<organism evidence="1">
    <name type="scientific">marine metagenome</name>
    <dbReference type="NCBI Taxonomy" id="408172"/>
    <lineage>
        <taxon>unclassified sequences</taxon>
        <taxon>metagenomes</taxon>
        <taxon>ecological metagenomes</taxon>
    </lineage>
</organism>
<dbReference type="AlphaFoldDB" id="A0A382MHV9"/>
<reference evidence="1" key="1">
    <citation type="submission" date="2018-05" db="EMBL/GenBank/DDBJ databases">
        <authorList>
            <person name="Lanie J.A."/>
            <person name="Ng W.-L."/>
            <person name="Kazmierczak K.M."/>
            <person name="Andrzejewski T.M."/>
            <person name="Davidsen T.M."/>
            <person name="Wayne K.J."/>
            <person name="Tettelin H."/>
            <person name="Glass J.I."/>
            <person name="Rusch D."/>
            <person name="Podicherti R."/>
            <person name="Tsui H.-C.T."/>
            <person name="Winkler M.E."/>
        </authorList>
    </citation>
    <scope>NUCLEOTIDE SEQUENCE</scope>
</reference>
<evidence type="ECO:0000313" key="1">
    <source>
        <dbReference type="EMBL" id="SVC46871.1"/>
    </source>
</evidence>
<dbReference type="EMBL" id="UINC01092893">
    <property type="protein sequence ID" value="SVC46871.1"/>
    <property type="molecule type" value="Genomic_DNA"/>
</dbReference>
<sequence length="89" mass="10420">MEETMPIHQEGVRDSNRIPDMNLMPQEDLQAYLNAIEPFGGEMLRRKSRRLSQIQINSRKSPEYPNLSDQGLRQHLIETEWEDELPLSA</sequence>
<protein>
    <submittedName>
        <fullName evidence="1">Uncharacterized protein</fullName>
    </submittedName>
</protein>
<gene>
    <name evidence="1" type="ORF">METZ01_LOCUS299725</name>
</gene>
<accession>A0A382MHV9</accession>
<name>A0A382MHV9_9ZZZZ</name>